<protein>
    <recommendedName>
        <fullName evidence="2">CAAX prenyl protease 2/Lysostaphin resistance protein A-like domain-containing protein</fullName>
    </recommendedName>
</protein>
<sequence length="297" mass="32452">MSEPTVKKGWLRALIFMPIWFLTMMVVVGGGSVLMMVLAGVDMQDPASVEGYAAGMESMDFASPVMLGMSVLQILASFLAIWFMMAVFNKEPLSNIGLSIKDRGQEMLAGLGAALLFIGGIFLILWCFGAITVTGAVGLKPGVMMVSLMLFVAAFDEEIVFRGYVLNNLMDSMNRWWALGVSSVVFALMHAGNPNVWSTFVPMTELFAAGFILGISYTFTKNLWFPTFFHFGWNFFQGLFGFEISGMGVDSWKAIAHENSGEVSDIISGGAFGIEGSIISLCSTVLGTYLIYKYYTK</sequence>
<feature type="transmembrane region" description="Helical" evidence="1">
    <location>
        <begin position="61"/>
        <end position="88"/>
    </location>
</feature>
<feature type="transmembrane region" description="Helical" evidence="1">
    <location>
        <begin position="269"/>
        <end position="292"/>
    </location>
</feature>
<name>A0A381QRI6_9ZZZZ</name>
<organism evidence="3">
    <name type="scientific">marine metagenome</name>
    <dbReference type="NCBI Taxonomy" id="408172"/>
    <lineage>
        <taxon>unclassified sequences</taxon>
        <taxon>metagenomes</taxon>
        <taxon>ecological metagenomes</taxon>
    </lineage>
</organism>
<reference evidence="3" key="1">
    <citation type="submission" date="2018-05" db="EMBL/GenBank/DDBJ databases">
        <authorList>
            <person name="Lanie J.A."/>
            <person name="Ng W.-L."/>
            <person name="Kazmierczak K.M."/>
            <person name="Andrzejewski T.M."/>
            <person name="Davidsen T.M."/>
            <person name="Wayne K.J."/>
            <person name="Tettelin H."/>
            <person name="Glass J.I."/>
            <person name="Rusch D."/>
            <person name="Podicherti R."/>
            <person name="Tsui H.-C.T."/>
            <person name="Winkler M.E."/>
        </authorList>
    </citation>
    <scope>NUCLEOTIDE SEQUENCE</scope>
</reference>
<gene>
    <name evidence="3" type="ORF">METZ01_LOCUS34860</name>
</gene>
<dbReference type="EMBL" id="UINC01001486">
    <property type="protein sequence ID" value="SUZ82006.1"/>
    <property type="molecule type" value="Genomic_DNA"/>
</dbReference>
<keyword evidence="1" id="KW-0472">Membrane</keyword>
<proteinExistence type="predicted"/>
<dbReference type="PANTHER" id="PTHR39430">
    <property type="entry name" value="MEMBRANE-ASSOCIATED PROTEASE-RELATED"/>
    <property type="match status" value="1"/>
</dbReference>
<evidence type="ECO:0000259" key="2">
    <source>
        <dbReference type="Pfam" id="PF02517"/>
    </source>
</evidence>
<feature type="transmembrane region" description="Helical" evidence="1">
    <location>
        <begin position="231"/>
        <end position="249"/>
    </location>
</feature>
<evidence type="ECO:0000256" key="1">
    <source>
        <dbReference type="SAM" id="Phobius"/>
    </source>
</evidence>
<feature type="domain" description="CAAX prenyl protease 2/Lysostaphin resistance protein A-like" evidence="2">
    <location>
        <begin position="143"/>
        <end position="236"/>
    </location>
</feature>
<evidence type="ECO:0000313" key="3">
    <source>
        <dbReference type="EMBL" id="SUZ82006.1"/>
    </source>
</evidence>
<dbReference type="InterPro" id="IPR003675">
    <property type="entry name" value="Rce1/LyrA-like_dom"/>
</dbReference>
<dbReference type="GO" id="GO:0004175">
    <property type="term" value="F:endopeptidase activity"/>
    <property type="evidence" value="ECO:0007669"/>
    <property type="project" value="UniProtKB-ARBA"/>
</dbReference>
<dbReference type="GO" id="GO:0080120">
    <property type="term" value="P:CAAX-box protein maturation"/>
    <property type="evidence" value="ECO:0007669"/>
    <property type="project" value="UniProtKB-ARBA"/>
</dbReference>
<keyword evidence="1" id="KW-1133">Transmembrane helix</keyword>
<feature type="transmembrane region" description="Helical" evidence="1">
    <location>
        <begin position="137"/>
        <end position="155"/>
    </location>
</feature>
<feature type="transmembrane region" description="Helical" evidence="1">
    <location>
        <begin position="199"/>
        <end position="219"/>
    </location>
</feature>
<dbReference type="AlphaFoldDB" id="A0A381QRI6"/>
<feature type="transmembrane region" description="Helical" evidence="1">
    <location>
        <begin position="12"/>
        <end position="41"/>
    </location>
</feature>
<feature type="transmembrane region" description="Helical" evidence="1">
    <location>
        <begin position="176"/>
        <end position="193"/>
    </location>
</feature>
<feature type="transmembrane region" description="Helical" evidence="1">
    <location>
        <begin position="108"/>
        <end position="131"/>
    </location>
</feature>
<dbReference type="PANTHER" id="PTHR39430:SF1">
    <property type="entry name" value="PROTEASE"/>
    <property type="match status" value="1"/>
</dbReference>
<keyword evidence="1" id="KW-0812">Transmembrane</keyword>
<accession>A0A381QRI6</accession>
<dbReference type="Pfam" id="PF02517">
    <property type="entry name" value="Rce1-like"/>
    <property type="match status" value="1"/>
</dbReference>